<reference evidence="6" key="1">
    <citation type="submission" date="2017-09" db="EMBL/GenBank/DDBJ databases">
        <title>The complete genome of Sulfurospirillum sp. JPD-1.</title>
        <authorList>
            <person name="Goris T."/>
        </authorList>
    </citation>
    <scope>NUCLEOTIDE SEQUENCE [LARGE SCALE GENOMIC DNA]</scope>
    <source>
        <strain evidence="6">JPD-1</strain>
    </source>
</reference>
<keyword evidence="2" id="KW-0238">DNA-binding</keyword>
<name>A0A290HD37_9BACT</name>
<dbReference type="GO" id="GO:0003677">
    <property type="term" value="F:DNA binding"/>
    <property type="evidence" value="ECO:0007669"/>
    <property type="project" value="UniProtKB-KW"/>
</dbReference>
<dbReference type="InterPro" id="IPR036388">
    <property type="entry name" value="WH-like_DNA-bd_sf"/>
</dbReference>
<organism evidence="5 6">
    <name type="scientific">Sulfurospirillum diekertiae</name>
    <dbReference type="NCBI Taxonomy" id="1854492"/>
    <lineage>
        <taxon>Bacteria</taxon>
        <taxon>Pseudomonadati</taxon>
        <taxon>Campylobacterota</taxon>
        <taxon>Epsilonproteobacteria</taxon>
        <taxon>Campylobacterales</taxon>
        <taxon>Sulfurospirillaceae</taxon>
        <taxon>Sulfurospirillum</taxon>
    </lineage>
</organism>
<feature type="domain" description="HTH hxlR-type" evidence="4">
    <location>
        <begin position="11"/>
        <end position="108"/>
    </location>
</feature>
<evidence type="ECO:0000256" key="1">
    <source>
        <dbReference type="ARBA" id="ARBA00023015"/>
    </source>
</evidence>
<dbReference type="RefSeq" id="WP_168171340.1">
    <property type="nucleotide sequence ID" value="NZ_CP023275.1"/>
</dbReference>
<gene>
    <name evidence="5" type="ORF">SJPD1_1343</name>
</gene>
<protein>
    <submittedName>
        <fullName evidence="5">HTH-type transcriptional regulator</fullName>
    </submittedName>
</protein>
<dbReference type="EMBL" id="CP023275">
    <property type="protein sequence ID" value="ATB69453.1"/>
    <property type="molecule type" value="Genomic_DNA"/>
</dbReference>
<keyword evidence="3" id="KW-0804">Transcription</keyword>
<dbReference type="InterPro" id="IPR002577">
    <property type="entry name" value="HTH_HxlR"/>
</dbReference>
<dbReference type="PROSITE" id="PS51118">
    <property type="entry name" value="HTH_HXLR"/>
    <property type="match status" value="1"/>
</dbReference>
<evidence type="ECO:0000256" key="3">
    <source>
        <dbReference type="ARBA" id="ARBA00023163"/>
    </source>
</evidence>
<keyword evidence="1" id="KW-0805">Transcription regulation</keyword>
<dbReference type="InterPro" id="IPR036390">
    <property type="entry name" value="WH_DNA-bd_sf"/>
</dbReference>
<evidence type="ECO:0000313" key="6">
    <source>
        <dbReference type="Proteomes" id="UP000217349"/>
    </source>
</evidence>
<sequence>MKRKSYTEMPCPIAQCLEIVGEWWSMLIIRDSFRGLRRFDEFQKSLGIAPNILTKRLNDLVEYGILQKQNYGESDKRYEYVLTKAGEDLAPVLIMMFEWGNKHATPIGLTSRIIHIKTGEISEPILIDKKTGSEMKMEEYQVMTTCESDRQ</sequence>
<evidence type="ECO:0000259" key="4">
    <source>
        <dbReference type="PROSITE" id="PS51118"/>
    </source>
</evidence>
<dbReference type="AlphaFoldDB" id="A0A290HD37"/>
<dbReference type="PANTHER" id="PTHR33204">
    <property type="entry name" value="TRANSCRIPTIONAL REGULATOR, MARR FAMILY"/>
    <property type="match status" value="1"/>
</dbReference>
<dbReference type="Pfam" id="PF01638">
    <property type="entry name" value="HxlR"/>
    <property type="match status" value="1"/>
</dbReference>
<evidence type="ECO:0000313" key="5">
    <source>
        <dbReference type="EMBL" id="ATB69453.1"/>
    </source>
</evidence>
<dbReference type="SUPFAM" id="SSF46785">
    <property type="entry name" value="Winged helix' DNA-binding domain"/>
    <property type="match status" value="1"/>
</dbReference>
<dbReference type="PANTHER" id="PTHR33204:SF18">
    <property type="entry name" value="TRANSCRIPTIONAL REGULATORY PROTEIN"/>
    <property type="match status" value="1"/>
</dbReference>
<dbReference type="Proteomes" id="UP000217349">
    <property type="component" value="Chromosome"/>
</dbReference>
<proteinExistence type="predicted"/>
<dbReference type="Gene3D" id="1.10.10.10">
    <property type="entry name" value="Winged helix-like DNA-binding domain superfamily/Winged helix DNA-binding domain"/>
    <property type="match status" value="1"/>
</dbReference>
<accession>A0A290HD37</accession>
<evidence type="ECO:0000256" key="2">
    <source>
        <dbReference type="ARBA" id="ARBA00023125"/>
    </source>
</evidence>
<dbReference type="KEGG" id="sulj:SJPD1_1343"/>